<keyword evidence="3" id="KW-1185">Reference proteome</keyword>
<dbReference type="RefSeq" id="WP_281482525.1">
    <property type="nucleotide sequence ID" value="NZ_CP124543.1"/>
</dbReference>
<protein>
    <submittedName>
        <fullName evidence="2">DUF433 domain-containing protein</fullName>
    </submittedName>
</protein>
<dbReference type="KEGG" id="hbq:QI031_26305"/>
<sequence length="124" mass="14273">MTSSANKQSLIIRTERGLMISGTRITLYDVMDYVTAQYPPKFIQGLFELTDEQINVALSYIETNRAEVEAEYQQILKEAEELQQYYQEQNRELVARIATQSPKPGTEAAWEKLRAVKAKRQLKG</sequence>
<dbReference type="AlphaFoldDB" id="A0AAJ6NRG4"/>
<dbReference type="InterPro" id="IPR009057">
    <property type="entry name" value="Homeodomain-like_sf"/>
</dbReference>
<feature type="coiled-coil region" evidence="1">
    <location>
        <begin position="65"/>
        <end position="96"/>
    </location>
</feature>
<dbReference type="InterPro" id="IPR036388">
    <property type="entry name" value="WH-like_DNA-bd_sf"/>
</dbReference>
<dbReference type="Proteomes" id="UP001223520">
    <property type="component" value="Chromosome"/>
</dbReference>
<gene>
    <name evidence="2" type="ORF">QI031_26305</name>
</gene>
<evidence type="ECO:0000313" key="3">
    <source>
        <dbReference type="Proteomes" id="UP001223520"/>
    </source>
</evidence>
<accession>A0AAJ6NRG4</accession>
<name>A0AAJ6NRG4_9CYAN</name>
<dbReference type="SUPFAM" id="SSF46689">
    <property type="entry name" value="Homeodomain-like"/>
    <property type="match status" value="1"/>
</dbReference>
<dbReference type="Gene3D" id="1.10.10.10">
    <property type="entry name" value="Winged helix-like DNA-binding domain superfamily/Winged helix DNA-binding domain"/>
    <property type="match status" value="1"/>
</dbReference>
<dbReference type="EMBL" id="CP124543">
    <property type="protein sequence ID" value="WGV25222.1"/>
    <property type="molecule type" value="Genomic_DNA"/>
</dbReference>
<evidence type="ECO:0000256" key="1">
    <source>
        <dbReference type="SAM" id="Coils"/>
    </source>
</evidence>
<keyword evidence="1" id="KW-0175">Coiled coil</keyword>
<organism evidence="2 3">
    <name type="scientific">Halotia branconii CENA392</name>
    <dbReference type="NCBI Taxonomy" id="1539056"/>
    <lineage>
        <taxon>Bacteria</taxon>
        <taxon>Bacillati</taxon>
        <taxon>Cyanobacteriota</taxon>
        <taxon>Cyanophyceae</taxon>
        <taxon>Nostocales</taxon>
        <taxon>Nodulariaceae</taxon>
        <taxon>Halotia</taxon>
    </lineage>
</organism>
<proteinExistence type="predicted"/>
<reference evidence="2 3" key="1">
    <citation type="journal article" date="2023" name="Limnol Oceanogr Lett">
        <title>Environmental adaptations by the intertidal Antarctic cyanobacterium Halotia branconii CENA392 as revealed using long-read genome sequencing.</title>
        <authorList>
            <person name="Dextro R.B."/>
            <person name="Delbaje E."/>
            <person name="Freitas P.N.N."/>
            <person name="Geraldes V."/>
            <person name="Pinto E."/>
            <person name="Long P.F."/>
            <person name="Fiore M.F."/>
        </authorList>
    </citation>
    <scope>NUCLEOTIDE SEQUENCE [LARGE SCALE GENOMIC DNA]</scope>
    <source>
        <strain evidence="2 3">CENA392</strain>
    </source>
</reference>
<evidence type="ECO:0000313" key="2">
    <source>
        <dbReference type="EMBL" id="WGV25222.1"/>
    </source>
</evidence>